<accession>I7ASK9</accession>
<dbReference type="PANTHER" id="PTHR11215:SF1">
    <property type="entry name" value="MYG1 EXONUCLEASE"/>
    <property type="match status" value="1"/>
</dbReference>
<dbReference type="GO" id="GO:0005634">
    <property type="term" value="C:nucleus"/>
    <property type="evidence" value="ECO:0007669"/>
    <property type="project" value="TreeGrafter"/>
</dbReference>
<comment type="similarity">
    <text evidence="1">Belongs to the MYG1 family.</text>
</comment>
<proteinExistence type="inferred from homology"/>
<dbReference type="PANTHER" id="PTHR11215">
    <property type="entry name" value="METAL DEPENDENT HYDROLASE - RELATED"/>
    <property type="match status" value="1"/>
</dbReference>
<dbReference type="EMBL" id="CP003524">
    <property type="protein sequence ID" value="AFN83422.1"/>
    <property type="molecule type" value="Genomic_DNA"/>
</dbReference>
<evidence type="ECO:0000313" key="2">
    <source>
        <dbReference type="EMBL" id="AFN83422.1"/>
    </source>
</evidence>
<dbReference type="VEuPathDB" id="MicrosporidiaDB:EROM_071710"/>
<dbReference type="HOGENOM" id="CLU_051576_0_0_1"/>
<dbReference type="Proteomes" id="UP000010094">
    <property type="component" value="Chromosome VII"/>
</dbReference>
<dbReference type="KEGG" id="ero:EROM_071710"/>
<gene>
    <name evidence="2" type="ordered locus">EROM_071710</name>
</gene>
<dbReference type="Pfam" id="PF03690">
    <property type="entry name" value="MYG1_exonuc"/>
    <property type="match status" value="1"/>
</dbReference>
<protein>
    <recommendedName>
        <fullName evidence="4">Metal-dependent protein hydrolase</fullName>
    </recommendedName>
</protein>
<dbReference type="AlphaFoldDB" id="I7ASK9"/>
<dbReference type="InterPro" id="IPR003226">
    <property type="entry name" value="MYG1_exonuclease"/>
</dbReference>
<dbReference type="GeneID" id="20521735"/>
<dbReference type="OrthoDB" id="10265310at2759"/>
<name>I7ASK9_ENCRO</name>
<dbReference type="GO" id="GO:0005737">
    <property type="term" value="C:cytoplasm"/>
    <property type="evidence" value="ECO:0007669"/>
    <property type="project" value="TreeGrafter"/>
</dbReference>
<keyword evidence="3" id="KW-1185">Reference proteome</keyword>
<evidence type="ECO:0000256" key="1">
    <source>
        <dbReference type="ARBA" id="ARBA00010105"/>
    </source>
</evidence>
<evidence type="ECO:0008006" key="4">
    <source>
        <dbReference type="Google" id="ProtNLM"/>
    </source>
</evidence>
<dbReference type="RefSeq" id="XP_009264919.1">
    <property type="nucleotide sequence ID" value="XM_009266644.1"/>
</dbReference>
<evidence type="ECO:0000313" key="3">
    <source>
        <dbReference type="Proteomes" id="UP000010094"/>
    </source>
</evidence>
<reference evidence="2 3" key="1">
    <citation type="journal article" date="2012" name="Proc. Natl. Acad. Sci. U.S.A.">
        <title>Gain and loss of multiple functionally related, horizontally transferred genes in the reduced genomes of two microsporidian parasites.</title>
        <authorList>
            <person name="Pombert J.-F."/>
            <person name="Selman M."/>
            <person name="Burki F."/>
            <person name="Bardell F.T."/>
            <person name="Farinelli L."/>
            <person name="Solter L.F."/>
            <person name="Whitman D.W."/>
            <person name="Weiss L.M."/>
            <person name="Corradi N."/>
            <person name="Keeling P.J."/>
        </authorList>
    </citation>
    <scope>NUCLEOTIDE SEQUENCE [LARGE SCALE GENOMIC DNA]</scope>
    <source>
        <strain evidence="2 3">SJ-2008</strain>
    </source>
</reference>
<sequence>MILVTHDRKFHLDEVLATAVLLKIYPDSEIIRTRNPAVVQGGDIIYDVGGVFDPKTNRYDHHQESFNETFSSNHKIKLSSSGLIYKYYGERFLEVYGITRTDEYFHKALEEIYETYFMSADAIDNGYEIFGEIVPRSLSHIVESFNILSFSGNENDEQNRRFLEAVRIVSRDLDNFMHTMIGSWIPNYKYLDKLISGVVGDILCVDRYCFIDVVPEIEKKYKKDIKFVLNERENSVTILAVPKERKHFKSKIPLKKEWRGLTGSKLETISGIEGCNFVHASGFVGSNKTIEGALEMCRVSAEAYCREIDVPSNLT</sequence>
<organism evidence="2 3">
    <name type="scientific">Encephalitozoon romaleae (strain SJ-2008)</name>
    <name type="common">Microsporidian parasite</name>
    <dbReference type="NCBI Taxonomy" id="1178016"/>
    <lineage>
        <taxon>Eukaryota</taxon>
        <taxon>Fungi</taxon>
        <taxon>Fungi incertae sedis</taxon>
        <taxon>Microsporidia</taxon>
        <taxon>Unikaryonidae</taxon>
        <taxon>Encephalitozoon</taxon>
    </lineage>
</organism>